<accession>A0A0F5FKK2</accession>
<organism evidence="1 2">
    <name type="scientific">Devosia chinhatensis</name>
    <dbReference type="NCBI Taxonomy" id="429727"/>
    <lineage>
        <taxon>Bacteria</taxon>
        <taxon>Pseudomonadati</taxon>
        <taxon>Pseudomonadota</taxon>
        <taxon>Alphaproteobacteria</taxon>
        <taxon>Hyphomicrobiales</taxon>
        <taxon>Devosiaceae</taxon>
        <taxon>Devosia</taxon>
    </lineage>
</organism>
<dbReference type="Proteomes" id="UP000033649">
    <property type="component" value="Unassembled WGS sequence"/>
</dbReference>
<dbReference type="AlphaFoldDB" id="A0A0F5FKK2"/>
<reference evidence="1 2" key="1">
    <citation type="submission" date="2015-03" db="EMBL/GenBank/DDBJ databases">
        <authorList>
            <person name="Hassan Y."/>
            <person name="Lepp D."/>
            <person name="Li X.-Z."/>
            <person name="Zhou T."/>
        </authorList>
    </citation>
    <scope>NUCLEOTIDE SEQUENCE [LARGE SCALE GENOMIC DNA]</scope>
    <source>
        <strain evidence="1 2">IPL18</strain>
    </source>
</reference>
<evidence type="ECO:0000313" key="2">
    <source>
        <dbReference type="Proteomes" id="UP000033649"/>
    </source>
</evidence>
<sequence length="83" mass="9353">MAITGPVRSSFSEHQSKTERKYYLRSGARWLHWSGTKLTDKRREAWKGSIEQARSCRRSFDAAAGCRAVPVNSIIPTVLAEEA</sequence>
<dbReference type="PATRIC" id="fig|429727.3.peg.1123"/>
<keyword evidence="2" id="KW-1185">Reference proteome</keyword>
<dbReference type="OrthoDB" id="9944667at2"/>
<dbReference type="RefSeq" id="WP_046104074.1">
    <property type="nucleotide sequence ID" value="NZ_JZEY01000054.1"/>
</dbReference>
<dbReference type="EMBL" id="JZEY01000054">
    <property type="protein sequence ID" value="KKB09381.1"/>
    <property type="molecule type" value="Genomic_DNA"/>
</dbReference>
<gene>
    <name evidence="1" type="ORF">VE26_05430</name>
</gene>
<proteinExistence type="predicted"/>
<protein>
    <submittedName>
        <fullName evidence="1">Uncharacterized protein</fullName>
    </submittedName>
</protein>
<name>A0A0F5FKK2_9HYPH</name>
<comment type="caution">
    <text evidence="1">The sequence shown here is derived from an EMBL/GenBank/DDBJ whole genome shotgun (WGS) entry which is preliminary data.</text>
</comment>
<evidence type="ECO:0000313" key="1">
    <source>
        <dbReference type="EMBL" id="KKB09381.1"/>
    </source>
</evidence>